<dbReference type="Gene3D" id="2.30.29.30">
    <property type="entry name" value="Pleckstrin-homology domain (PH domain)/Phosphotyrosine-binding domain (PTB)"/>
    <property type="match status" value="1"/>
</dbReference>
<dbReference type="PROSITE" id="PS50115">
    <property type="entry name" value="ARFGAP"/>
    <property type="match status" value="1"/>
</dbReference>
<dbReference type="SMART" id="SM00233">
    <property type="entry name" value="PH"/>
    <property type="match status" value="1"/>
</dbReference>
<evidence type="ECO:0000256" key="5">
    <source>
        <dbReference type="PROSITE-ProRule" id="PRU00288"/>
    </source>
</evidence>
<evidence type="ECO:0000256" key="3">
    <source>
        <dbReference type="ARBA" id="ARBA00022833"/>
    </source>
</evidence>
<feature type="repeat" description="ANK" evidence="4">
    <location>
        <begin position="588"/>
        <end position="620"/>
    </location>
</feature>
<comment type="caution">
    <text evidence="9">The sequence shown here is derived from an EMBL/GenBank/DDBJ whole genome shotgun (WGS) entry which is preliminary data.</text>
</comment>
<dbReference type="InterPro" id="IPR045258">
    <property type="entry name" value="ACAP1/2/3-like"/>
</dbReference>
<protein>
    <submittedName>
        <fullName evidence="9">Arf-GAP with coiled-coil, ANK repeat and PH domain-containing protein 1</fullName>
    </submittedName>
</protein>
<keyword evidence="3" id="KW-0862">Zinc</keyword>
<evidence type="ECO:0000256" key="2">
    <source>
        <dbReference type="ARBA" id="ARBA00022771"/>
    </source>
</evidence>
<dbReference type="PROSITE" id="PS50003">
    <property type="entry name" value="PH_DOMAIN"/>
    <property type="match status" value="1"/>
</dbReference>
<dbReference type="PANTHER" id="PTHR23180">
    <property type="entry name" value="CENTAURIN/ARF"/>
    <property type="match status" value="1"/>
</dbReference>
<evidence type="ECO:0000313" key="9">
    <source>
        <dbReference type="EMBL" id="KAJ3225252.1"/>
    </source>
</evidence>
<dbReference type="SUPFAM" id="SSF48403">
    <property type="entry name" value="Ankyrin repeat"/>
    <property type="match status" value="1"/>
</dbReference>
<evidence type="ECO:0000256" key="6">
    <source>
        <dbReference type="SAM" id="MobiDB-lite"/>
    </source>
</evidence>
<dbReference type="AlphaFoldDB" id="A0AAD5XXZ9"/>
<dbReference type="InterPro" id="IPR036770">
    <property type="entry name" value="Ankyrin_rpt-contain_sf"/>
</dbReference>
<dbReference type="GO" id="GO:0005737">
    <property type="term" value="C:cytoplasm"/>
    <property type="evidence" value="ECO:0007669"/>
    <property type="project" value="InterPro"/>
</dbReference>
<feature type="domain" description="Arf-GAP" evidence="8">
    <location>
        <begin position="369"/>
        <end position="503"/>
    </location>
</feature>
<dbReference type="SUPFAM" id="SSF57863">
    <property type="entry name" value="ArfGap/RecO-like zinc finger"/>
    <property type="match status" value="1"/>
</dbReference>
<dbReference type="SUPFAM" id="SSF50729">
    <property type="entry name" value="PH domain-like"/>
    <property type="match status" value="1"/>
</dbReference>
<dbReference type="InterPro" id="IPR037278">
    <property type="entry name" value="ARFGAP/RecO"/>
</dbReference>
<dbReference type="Proteomes" id="UP001211065">
    <property type="component" value="Unassembled WGS sequence"/>
</dbReference>
<dbReference type="GO" id="GO:0005096">
    <property type="term" value="F:GTPase activator activity"/>
    <property type="evidence" value="ECO:0007669"/>
    <property type="project" value="InterPro"/>
</dbReference>
<dbReference type="SUPFAM" id="SSF103657">
    <property type="entry name" value="BAR/IMD domain-like"/>
    <property type="match status" value="1"/>
</dbReference>
<dbReference type="PROSITE" id="PS50297">
    <property type="entry name" value="ANK_REP_REGION"/>
    <property type="match status" value="1"/>
</dbReference>
<proteinExistence type="predicted"/>
<reference evidence="9" key="1">
    <citation type="submission" date="2020-05" db="EMBL/GenBank/DDBJ databases">
        <title>Phylogenomic resolution of chytrid fungi.</title>
        <authorList>
            <person name="Stajich J.E."/>
            <person name="Amses K."/>
            <person name="Simmons R."/>
            <person name="Seto K."/>
            <person name="Myers J."/>
            <person name="Bonds A."/>
            <person name="Quandt C.A."/>
            <person name="Barry K."/>
            <person name="Liu P."/>
            <person name="Grigoriev I."/>
            <person name="Longcore J.E."/>
            <person name="James T.Y."/>
        </authorList>
    </citation>
    <scope>NUCLEOTIDE SEQUENCE</scope>
    <source>
        <strain evidence="9">JEL0476</strain>
    </source>
</reference>
<dbReference type="InterPro" id="IPR004148">
    <property type="entry name" value="BAR_dom"/>
</dbReference>
<dbReference type="Gene3D" id="1.10.220.150">
    <property type="entry name" value="Arf GTPase activating protein"/>
    <property type="match status" value="1"/>
</dbReference>
<dbReference type="Pfam" id="PF00023">
    <property type="entry name" value="Ank"/>
    <property type="match status" value="2"/>
</dbReference>
<dbReference type="SMART" id="SM00248">
    <property type="entry name" value="ANK"/>
    <property type="match status" value="2"/>
</dbReference>
<dbReference type="Pfam" id="PF00169">
    <property type="entry name" value="PH"/>
    <property type="match status" value="1"/>
</dbReference>
<evidence type="ECO:0000313" key="10">
    <source>
        <dbReference type="Proteomes" id="UP001211065"/>
    </source>
</evidence>
<dbReference type="EMBL" id="JADGJW010000066">
    <property type="protein sequence ID" value="KAJ3225252.1"/>
    <property type="molecule type" value="Genomic_DNA"/>
</dbReference>
<organism evidence="9 10">
    <name type="scientific">Clydaea vesicula</name>
    <dbReference type="NCBI Taxonomy" id="447962"/>
    <lineage>
        <taxon>Eukaryota</taxon>
        <taxon>Fungi</taxon>
        <taxon>Fungi incertae sedis</taxon>
        <taxon>Chytridiomycota</taxon>
        <taxon>Chytridiomycota incertae sedis</taxon>
        <taxon>Chytridiomycetes</taxon>
        <taxon>Lobulomycetales</taxon>
        <taxon>Lobulomycetaceae</taxon>
        <taxon>Clydaea</taxon>
    </lineage>
</organism>
<dbReference type="Gene3D" id="1.20.1270.60">
    <property type="entry name" value="Arfaptin homology (AH) domain/BAR domain"/>
    <property type="match status" value="1"/>
</dbReference>
<feature type="region of interest" description="Disordered" evidence="6">
    <location>
        <begin position="678"/>
        <end position="700"/>
    </location>
</feature>
<dbReference type="InterPro" id="IPR002110">
    <property type="entry name" value="Ankyrin_rpt"/>
</dbReference>
<keyword evidence="10" id="KW-1185">Reference proteome</keyword>
<dbReference type="PANTHER" id="PTHR23180:SF160">
    <property type="entry name" value="ADP-RIBOSYLATION FACTOR GTPASE-ACTIVATING PROTEIN EFFECTOR PROTEIN 1"/>
    <property type="match status" value="1"/>
</dbReference>
<dbReference type="InterPro" id="IPR011993">
    <property type="entry name" value="PH-like_dom_sf"/>
</dbReference>
<feature type="repeat" description="ANK" evidence="4">
    <location>
        <begin position="549"/>
        <end position="581"/>
    </location>
</feature>
<dbReference type="Pfam" id="PF01412">
    <property type="entry name" value="ArfGap"/>
    <property type="match status" value="1"/>
</dbReference>
<keyword evidence="1" id="KW-0479">Metal-binding</keyword>
<evidence type="ECO:0000256" key="4">
    <source>
        <dbReference type="PROSITE-ProRule" id="PRU00023"/>
    </source>
</evidence>
<accession>A0AAD5XXZ9</accession>
<evidence type="ECO:0000259" key="7">
    <source>
        <dbReference type="PROSITE" id="PS50003"/>
    </source>
</evidence>
<dbReference type="InterPro" id="IPR038508">
    <property type="entry name" value="ArfGAP_dom_sf"/>
</dbReference>
<feature type="domain" description="PH" evidence="7">
    <location>
        <begin position="244"/>
        <end position="339"/>
    </location>
</feature>
<name>A0AAD5XXZ9_9FUNG</name>
<dbReference type="SMART" id="SM00105">
    <property type="entry name" value="ArfGap"/>
    <property type="match status" value="1"/>
</dbReference>
<keyword evidence="2 5" id="KW-0863">Zinc-finger</keyword>
<feature type="compositionally biased region" description="Polar residues" evidence="6">
    <location>
        <begin position="690"/>
        <end position="700"/>
    </location>
</feature>
<dbReference type="PROSITE" id="PS50088">
    <property type="entry name" value="ANK_REPEAT"/>
    <property type="match status" value="2"/>
</dbReference>
<keyword evidence="4" id="KW-0040">ANK repeat</keyword>
<evidence type="ECO:0000256" key="1">
    <source>
        <dbReference type="ARBA" id="ARBA00022723"/>
    </source>
</evidence>
<dbReference type="Gene3D" id="1.25.40.20">
    <property type="entry name" value="Ankyrin repeat-containing domain"/>
    <property type="match status" value="1"/>
</dbReference>
<gene>
    <name evidence="9" type="primary">ACAP1</name>
    <name evidence="9" type="ORF">HK099_007078</name>
</gene>
<dbReference type="InterPro" id="IPR027267">
    <property type="entry name" value="AH/BAR_dom_sf"/>
</dbReference>
<dbReference type="GO" id="GO:0008270">
    <property type="term" value="F:zinc ion binding"/>
    <property type="evidence" value="ECO:0007669"/>
    <property type="project" value="UniProtKB-KW"/>
</dbReference>
<dbReference type="PRINTS" id="PR00405">
    <property type="entry name" value="REVINTRACTNG"/>
</dbReference>
<dbReference type="Pfam" id="PF16746">
    <property type="entry name" value="BAR_3"/>
    <property type="match status" value="1"/>
</dbReference>
<evidence type="ECO:0000259" key="8">
    <source>
        <dbReference type="PROSITE" id="PS50115"/>
    </source>
</evidence>
<sequence>MKFFEIPLDEAFDDTPSFRRAMSECESRLVLLESIIKKIIITTQQISENHQILNQKQLLLASEIQNLINLDSSNGFITKSGLPKISSTIEDIERSRTMMTAHISGEKRNLYFKFNYPLDVFIDPLNKFITDEILPIKNLKKERISCLDHYESTINRYMKKNNEDSLNFAVEVSDGFEYLKDLEPSIRDVTVTLNKIRAEFKEKYEKDEKAFLNSKLKSDEYYNPLHQSGEVKVQATKLQKLSNKTGKGSYLYIKVKGAILTTWERRYFELKDDVLHFFSDTKDQQKTTIDLRICMVREVQTPERKFCFEIVSPNKSFILQAENEHEMKDWISVLQGSISRNLQAVPTQKNKNNNESKFSMDEISAVPTVDVMSQIQQVPGNLQCADCGNTEERTILINNINNYLKIFSVEWASCNFGILLCITCSGVHRGLGRQVSKVRSLELDRWDPSTVEFMKNLGNDRSNKIFEAAYKPEKFDVKKPLKETNRNDREAWCKLKYLEKAFVRMPFDEMNLVENPPQAQLWTAVKESNFVKALRAVGLGASLNACDMHGRNAIQLAVSNNDIDMADFLLQWNSSPNSPDSNGLSRKSFLSLMHLAAKSGNLNMVVLLLKRNADPSAEDVNRKKPIDYALEKSTTHEDYVKIVTILRLTELNRETRNNSTWRSNDLGIEEALADLKTKSTAGSPHPVRAQSRSPSPTFSTATFPQKLVPEFIIPFDDPLQNLEAPVSILDKFIPKKSVSNNSIYSAEEHDPWTANANQAWNDGV</sequence>
<dbReference type="InterPro" id="IPR001164">
    <property type="entry name" value="ArfGAP_dom"/>
</dbReference>
<dbReference type="InterPro" id="IPR001849">
    <property type="entry name" value="PH_domain"/>
</dbReference>